<protein>
    <submittedName>
        <fullName evidence="1">Uncharacterized protein</fullName>
    </submittedName>
</protein>
<proteinExistence type="predicted"/>
<evidence type="ECO:0000313" key="2">
    <source>
        <dbReference type="Proteomes" id="UP001172680"/>
    </source>
</evidence>
<evidence type="ECO:0000313" key="1">
    <source>
        <dbReference type="EMBL" id="KAJ9641504.1"/>
    </source>
</evidence>
<name>A0ACC2Z1M9_9PEZI</name>
<dbReference type="EMBL" id="JAPDRP010000015">
    <property type="protein sequence ID" value="KAJ9641504.1"/>
    <property type="molecule type" value="Genomic_DNA"/>
</dbReference>
<dbReference type="Proteomes" id="UP001172680">
    <property type="component" value="Unassembled WGS sequence"/>
</dbReference>
<gene>
    <name evidence="1" type="ORF">H2199_005474</name>
</gene>
<keyword evidence="2" id="KW-1185">Reference proteome</keyword>
<organism evidence="1 2">
    <name type="scientific">Coniosporium tulheliwenetii</name>
    <dbReference type="NCBI Taxonomy" id="3383036"/>
    <lineage>
        <taxon>Eukaryota</taxon>
        <taxon>Fungi</taxon>
        <taxon>Dikarya</taxon>
        <taxon>Ascomycota</taxon>
        <taxon>Pezizomycotina</taxon>
        <taxon>Dothideomycetes</taxon>
        <taxon>Dothideomycetes incertae sedis</taxon>
        <taxon>Coniosporium</taxon>
    </lineage>
</organism>
<comment type="caution">
    <text evidence="1">The sequence shown here is derived from an EMBL/GenBank/DDBJ whole genome shotgun (WGS) entry which is preliminary data.</text>
</comment>
<accession>A0ACC2Z1M9</accession>
<reference evidence="1" key="1">
    <citation type="submission" date="2022-10" db="EMBL/GenBank/DDBJ databases">
        <title>Culturing micro-colonial fungi from biological soil crusts in the Mojave desert and describing Neophaeococcomyces mojavensis, and introducing the new genera and species Taxawa tesnikishii.</title>
        <authorList>
            <person name="Kurbessoian T."/>
            <person name="Stajich J.E."/>
        </authorList>
    </citation>
    <scope>NUCLEOTIDE SEQUENCE</scope>
    <source>
        <strain evidence="1">JES_115</strain>
    </source>
</reference>
<sequence length="85" mass="9098">MQLKIVLFLAAGVNLAVAQIRCNSYTHAQPSAEKARAESVVADPTCTSGVPDRCHGTCVCSCRPVRLAKEDIEEDAKAVLLEIDV</sequence>